<keyword evidence="9" id="KW-0812">Transmembrane</keyword>
<dbReference type="InterPro" id="IPR002401">
    <property type="entry name" value="Cyt_P450_E_grp-I"/>
</dbReference>
<evidence type="ECO:0000256" key="1">
    <source>
        <dbReference type="ARBA" id="ARBA00001971"/>
    </source>
</evidence>
<evidence type="ECO:0000256" key="9">
    <source>
        <dbReference type="SAM" id="Phobius"/>
    </source>
</evidence>
<dbReference type="SUPFAM" id="SSF48264">
    <property type="entry name" value="Cytochrome P450"/>
    <property type="match status" value="1"/>
</dbReference>
<feature type="binding site" description="axial binding residue" evidence="7">
    <location>
        <position position="437"/>
    </location>
    <ligand>
        <name>heme</name>
        <dbReference type="ChEBI" id="CHEBI:30413"/>
    </ligand>
    <ligandPart>
        <name>Fe</name>
        <dbReference type="ChEBI" id="CHEBI:18248"/>
    </ligandPart>
</feature>
<dbReference type="GO" id="GO:0020037">
    <property type="term" value="F:heme binding"/>
    <property type="evidence" value="ECO:0007669"/>
    <property type="project" value="InterPro"/>
</dbReference>
<dbReference type="OrthoDB" id="1103324at2759"/>
<dbReference type="PRINTS" id="PR00463">
    <property type="entry name" value="EP450I"/>
</dbReference>
<evidence type="ECO:0000313" key="10">
    <source>
        <dbReference type="EMBL" id="EXJ63307.1"/>
    </source>
</evidence>
<evidence type="ECO:0000256" key="6">
    <source>
        <dbReference type="ARBA" id="ARBA00023033"/>
    </source>
</evidence>
<dbReference type="AlphaFoldDB" id="W9W5G0"/>
<sequence length="532" mass="61625">MGLYWMVFAMVGVISIFRVLWYGRRPKGYPPGPPTLPIIGNLHLFPRNGVLHEKFKEWADQYGPIVSLKLGTQTLILLNDEMAVKELLDKRSQNTSARMDMFLSEFGGHNQILMRSNDETWRRQRRMYHQNLNSQQADIYVPYQSFETTQLLRDILNSPEKFEDHIKRYTTSVGYTIAYGMRVRSIEEKKAARTMFEVRTENIACSAASLTNEHGIFRMLPNSVIPFLKEIERLNRVESDLWDEQYQICRRRIESGHVRPSFCRDMIVTNTVKADYLSERELKFNAGHAWAGASDTQFNTLWFFVKQAMILYPECQKRAQEEIDSVVGASTLPQWSDWTALRYTRSILKETLRFYPATITGGMPHAVTKDDTYLGYLIPAGAGLVNNVWTLNNRVENPRKFDPSRHIDDSRSTMESAIQADATKRDHFTFGAGRRICPGTHVADRGLFIAISRLLWAFNFERILGEALEQDDFEPGFITSPRPFRCKITPRNEAKRTKISEIWEQSENFLDENGDYIQEFYDRMVRGQAVTA</sequence>
<dbReference type="Gene3D" id="1.10.630.10">
    <property type="entry name" value="Cytochrome P450"/>
    <property type="match status" value="1"/>
</dbReference>
<keyword evidence="5 7" id="KW-0408">Iron</keyword>
<keyword evidence="9" id="KW-0472">Membrane</keyword>
<dbReference type="PANTHER" id="PTHR46300:SF2">
    <property type="entry name" value="CYTOCHROME P450 MONOOXYGENASE ALNH-RELATED"/>
    <property type="match status" value="1"/>
</dbReference>
<evidence type="ECO:0008006" key="12">
    <source>
        <dbReference type="Google" id="ProtNLM"/>
    </source>
</evidence>
<reference evidence="10 11" key="1">
    <citation type="submission" date="2013-03" db="EMBL/GenBank/DDBJ databases">
        <title>The Genome Sequence of Cladophialophora psammophila CBS 110553.</title>
        <authorList>
            <consortium name="The Broad Institute Genomics Platform"/>
            <person name="Cuomo C."/>
            <person name="de Hoog S."/>
            <person name="Gorbushina A."/>
            <person name="Walker B."/>
            <person name="Young S.K."/>
            <person name="Zeng Q."/>
            <person name="Gargeya S."/>
            <person name="Fitzgerald M."/>
            <person name="Haas B."/>
            <person name="Abouelleil A."/>
            <person name="Allen A.W."/>
            <person name="Alvarado L."/>
            <person name="Arachchi H.M."/>
            <person name="Berlin A.M."/>
            <person name="Chapman S.B."/>
            <person name="Gainer-Dewar J."/>
            <person name="Goldberg J."/>
            <person name="Griggs A."/>
            <person name="Gujja S."/>
            <person name="Hansen M."/>
            <person name="Howarth C."/>
            <person name="Imamovic A."/>
            <person name="Ireland A."/>
            <person name="Larimer J."/>
            <person name="McCowan C."/>
            <person name="Murphy C."/>
            <person name="Pearson M."/>
            <person name="Poon T.W."/>
            <person name="Priest M."/>
            <person name="Roberts A."/>
            <person name="Saif S."/>
            <person name="Shea T."/>
            <person name="Sisk P."/>
            <person name="Sykes S."/>
            <person name="Wortman J."/>
            <person name="Nusbaum C."/>
            <person name="Birren B."/>
        </authorList>
    </citation>
    <scope>NUCLEOTIDE SEQUENCE [LARGE SCALE GENOMIC DNA]</scope>
    <source>
        <strain evidence="10 11">CBS 110553</strain>
    </source>
</reference>
<dbReference type="HOGENOM" id="CLU_001570_2_1_1"/>
<dbReference type="GeneID" id="19196317"/>
<keyword evidence="9" id="KW-1133">Transmembrane helix</keyword>
<dbReference type="InterPro" id="IPR036396">
    <property type="entry name" value="Cyt_P450_sf"/>
</dbReference>
<keyword evidence="7 8" id="KW-0349">Heme</keyword>
<dbReference type="PROSITE" id="PS00086">
    <property type="entry name" value="CYTOCHROME_P450"/>
    <property type="match status" value="1"/>
</dbReference>
<dbReference type="PANTHER" id="PTHR46300">
    <property type="entry name" value="P450, PUTATIVE (EUROFUNG)-RELATED-RELATED"/>
    <property type="match status" value="1"/>
</dbReference>
<dbReference type="PRINTS" id="PR00385">
    <property type="entry name" value="P450"/>
</dbReference>
<evidence type="ECO:0000256" key="3">
    <source>
        <dbReference type="ARBA" id="ARBA00022723"/>
    </source>
</evidence>
<accession>W9W5G0</accession>
<keyword evidence="4 8" id="KW-0560">Oxidoreductase</keyword>
<gene>
    <name evidence="10" type="ORF">A1O5_11628</name>
</gene>
<comment type="similarity">
    <text evidence="2 8">Belongs to the cytochrome P450 family.</text>
</comment>
<dbReference type="InterPro" id="IPR017972">
    <property type="entry name" value="Cyt_P450_CS"/>
</dbReference>
<dbReference type="STRING" id="1182543.W9W5G0"/>
<proteinExistence type="inferred from homology"/>
<feature type="transmembrane region" description="Helical" evidence="9">
    <location>
        <begin position="6"/>
        <end position="23"/>
    </location>
</feature>
<dbReference type="CDD" id="cd11065">
    <property type="entry name" value="CYP64-like"/>
    <property type="match status" value="1"/>
</dbReference>
<dbReference type="eggNOG" id="KOG0156">
    <property type="taxonomic scope" value="Eukaryota"/>
</dbReference>
<dbReference type="GO" id="GO:0005506">
    <property type="term" value="F:iron ion binding"/>
    <property type="evidence" value="ECO:0007669"/>
    <property type="project" value="InterPro"/>
</dbReference>
<dbReference type="InterPro" id="IPR050364">
    <property type="entry name" value="Cytochrome_P450_fung"/>
</dbReference>
<evidence type="ECO:0000256" key="8">
    <source>
        <dbReference type="RuleBase" id="RU000461"/>
    </source>
</evidence>
<evidence type="ECO:0000256" key="2">
    <source>
        <dbReference type="ARBA" id="ARBA00010617"/>
    </source>
</evidence>
<dbReference type="GO" id="GO:0004497">
    <property type="term" value="F:monooxygenase activity"/>
    <property type="evidence" value="ECO:0007669"/>
    <property type="project" value="UniProtKB-KW"/>
</dbReference>
<dbReference type="Pfam" id="PF00067">
    <property type="entry name" value="p450"/>
    <property type="match status" value="1"/>
</dbReference>
<dbReference type="RefSeq" id="XP_007750390.1">
    <property type="nucleotide sequence ID" value="XM_007752200.1"/>
</dbReference>
<dbReference type="GO" id="GO:0016705">
    <property type="term" value="F:oxidoreductase activity, acting on paired donors, with incorporation or reduction of molecular oxygen"/>
    <property type="evidence" value="ECO:0007669"/>
    <property type="project" value="InterPro"/>
</dbReference>
<evidence type="ECO:0000256" key="7">
    <source>
        <dbReference type="PIRSR" id="PIRSR602401-1"/>
    </source>
</evidence>
<keyword evidence="11" id="KW-1185">Reference proteome</keyword>
<protein>
    <recommendedName>
        <fullName evidence="12">Cytochrome P450 oxidoreductase</fullName>
    </recommendedName>
</protein>
<comment type="caution">
    <text evidence="10">The sequence shown here is derived from an EMBL/GenBank/DDBJ whole genome shotgun (WGS) entry which is preliminary data.</text>
</comment>
<keyword evidence="3 7" id="KW-0479">Metal-binding</keyword>
<dbReference type="InterPro" id="IPR001128">
    <property type="entry name" value="Cyt_P450"/>
</dbReference>
<keyword evidence="6 8" id="KW-0503">Monooxygenase</keyword>
<evidence type="ECO:0000256" key="5">
    <source>
        <dbReference type="ARBA" id="ARBA00023004"/>
    </source>
</evidence>
<dbReference type="EMBL" id="AMGX01000027">
    <property type="protein sequence ID" value="EXJ63307.1"/>
    <property type="molecule type" value="Genomic_DNA"/>
</dbReference>
<evidence type="ECO:0000313" key="11">
    <source>
        <dbReference type="Proteomes" id="UP000019471"/>
    </source>
</evidence>
<dbReference type="Proteomes" id="UP000019471">
    <property type="component" value="Unassembled WGS sequence"/>
</dbReference>
<name>W9W5G0_9EURO</name>
<evidence type="ECO:0000256" key="4">
    <source>
        <dbReference type="ARBA" id="ARBA00023002"/>
    </source>
</evidence>
<organism evidence="10 11">
    <name type="scientific">Cladophialophora psammophila CBS 110553</name>
    <dbReference type="NCBI Taxonomy" id="1182543"/>
    <lineage>
        <taxon>Eukaryota</taxon>
        <taxon>Fungi</taxon>
        <taxon>Dikarya</taxon>
        <taxon>Ascomycota</taxon>
        <taxon>Pezizomycotina</taxon>
        <taxon>Eurotiomycetes</taxon>
        <taxon>Chaetothyriomycetidae</taxon>
        <taxon>Chaetothyriales</taxon>
        <taxon>Herpotrichiellaceae</taxon>
        <taxon>Cladophialophora</taxon>
    </lineage>
</organism>
<comment type="cofactor">
    <cofactor evidence="1 7">
        <name>heme</name>
        <dbReference type="ChEBI" id="CHEBI:30413"/>
    </cofactor>
</comment>